<dbReference type="Proteomes" id="UP001178507">
    <property type="component" value="Unassembled WGS sequence"/>
</dbReference>
<accession>A0AA36NEK1</accession>
<dbReference type="EMBL" id="CAUJNA010003492">
    <property type="protein sequence ID" value="CAJ1403339.1"/>
    <property type="molecule type" value="Genomic_DNA"/>
</dbReference>
<gene>
    <name evidence="1" type="ORF">EVOR1521_LOCUS26030</name>
</gene>
<evidence type="ECO:0000313" key="2">
    <source>
        <dbReference type="Proteomes" id="UP001178507"/>
    </source>
</evidence>
<name>A0AA36NEK1_9DINO</name>
<dbReference type="AlphaFoldDB" id="A0AA36NEK1"/>
<sequence length="198" mass="21138">MVLTDDVKRSIGQLLARAEAGDGLVKAGEQVLELLRGCNVVQRMRLPPKAVGIHASNRDGLGINALDAHSLINDVLEVGFVPSLVHAVATEIDGREQRQWNEDLVSSAGGALGVLEGDSLRAVSLCGGHTNFMLRCFLDGVQHEEGPVTLNGKLSLEALQKTDPCFHQAAVQGVEWDLVPLQVLPSSQMSFSVRATPS</sequence>
<protein>
    <submittedName>
        <fullName evidence="1">Uncharacterized protein</fullName>
    </submittedName>
</protein>
<keyword evidence="2" id="KW-1185">Reference proteome</keyword>
<organism evidence="1 2">
    <name type="scientific">Effrenium voratum</name>
    <dbReference type="NCBI Taxonomy" id="2562239"/>
    <lineage>
        <taxon>Eukaryota</taxon>
        <taxon>Sar</taxon>
        <taxon>Alveolata</taxon>
        <taxon>Dinophyceae</taxon>
        <taxon>Suessiales</taxon>
        <taxon>Symbiodiniaceae</taxon>
        <taxon>Effrenium</taxon>
    </lineage>
</organism>
<comment type="caution">
    <text evidence="1">The sequence shown here is derived from an EMBL/GenBank/DDBJ whole genome shotgun (WGS) entry which is preliminary data.</text>
</comment>
<proteinExistence type="predicted"/>
<reference evidence="1" key="1">
    <citation type="submission" date="2023-08" db="EMBL/GenBank/DDBJ databases">
        <authorList>
            <person name="Chen Y."/>
            <person name="Shah S."/>
            <person name="Dougan E. K."/>
            <person name="Thang M."/>
            <person name="Chan C."/>
        </authorList>
    </citation>
    <scope>NUCLEOTIDE SEQUENCE</scope>
</reference>
<evidence type="ECO:0000313" key="1">
    <source>
        <dbReference type="EMBL" id="CAJ1403339.1"/>
    </source>
</evidence>